<reference evidence="6 7" key="1">
    <citation type="submission" date="2020-07" db="EMBL/GenBank/DDBJ databases">
        <title>Sequencing the genomes of 1000 actinobacteria strains.</title>
        <authorList>
            <person name="Klenk H.-P."/>
        </authorList>
    </citation>
    <scope>NUCLEOTIDE SEQUENCE [LARGE SCALE GENOMIC DNA]</scope>
    <source>
        <strain evidence="6 7">DSM 26341</strain>
    </source>
</reference>
<dbReference type="SUPFAM" id="SSF46785">
    <property type="entry name" value="Winged helix' DNA-binding domain"/>
    <property type="match status" value="1"/>
</dbReference>
<evidence type="ECO:0000259" key="5">
    <source>
        <dbReference type="PROSITE" id="PS50931"/>
    </source>
</evidence>
<evidence type="ECO:0000256" key="3">
    <source>
        <dbReference type="ARBA" id="ARBA00023125"/>
    </source>
</evidence>
<dbReference type="SUPFAM" id="SSF53850">
    <property type="entry name" value="Periplasmic binding protein-like II"/>
    <property type="match status" value="1"/>
</dbReference>
<protein>
    <submittedName>
        <fullName evidence="6">DNA-binding transcriptional LysR family regulator</fullName>
    </submittedName>
</protein>
<dbReference type="GO" id="GO:0003700">
    <property type="term" value="F:DNA-binding transcription factor activity"/>
    <property type="evidence" value="ECO:0007669"/>
    <property type="project" value="InterPro"/>
</dbReference>
<keyword evidence="7" id="KW-1185">Reference proteome</keyword>
<dbReference type="PANTHER" id="PTHR30126:SF39">
    <property type="entry name" value="HTH-TYPE TRANSCRIPTIONAL REGULATOR CYSL"/>
    <property type="match status" value="1"/>
</dbReference>
<dbReference type="Proteomes" id="UP000539111">
    <property type="component" value="Unassembled WGS sequence"/>
</dbReference>
<dbReference type="EMBL" id="JACBZP010000001">
    <property type="protein sequence ID" value="NYI68890.1"/>
    <property type="molecule type" value="Genomic_DNA"/>
</dbReference>
<comment type="similarity">
    <text evidence="1">Belongs to the LysR transcriptional regulatory family.</text>
</comment>
<dbReference type="GO" id="GO:0000976">
    <property type="term" value="F:transcription cis-regulatory region binding"/>
    <property type="evidence" value="ECO:0007669"/>
    <property type="project" value="TreeGrafter"/>
</dbReference>
<evidence type="ECO:0000256" key="1">
    <source>
        <dbReference type="ARBA" id="ARBA00009437"/>
    </source>
</evidence>
<comment type="caution">
    <text evidence="6">The sequence shown here is derived from an EMBL/GenBank/DDBJ whole genome shotgun (WGS) entry which is preliminary data.</text>
</comment>
<dbReference type="Pfam" id="PF03466">
    <property type="entry name" value="LysR_substrate"/>
    <property type="match status" value="1"/>
</dbReference>
<sequence length="305" mass="31678">MAKTSMSPPTSRLPDLEALALFIAVDETGSVGAAARRFAISQPAASQRLSALERHMGIVLLDRRTSGSTLTDAGRVVVGWAGDLVRSGAEFSKNVLTLSQAGQSRLQVAASLTVADYLMPMWLMKLNAVLPDVSVSLQPANSERVVALVSAGDAELGFVEGPAAPREVHSIIVSHDDLVLVVAPTHPWAKSGAPVTAAKLAKAPVVLREPGSGTRQVLDRALDVHGLTIKPSMELGSTTSIKEAISAGHAATVLGRLSVEAELAAGTLVEVALADLELSRDVRAIWANGRTPSGPAGTLLAVCTR</sequence>
<evidence type="ECO:0000256" key="4">
    <source>
        <dbReference type="ARBA" id="ARBA00023163"/>
    </source>
</evidence>
<keyword evidence="2" id="KW-0805">Transcription regulation</keyword>
<evidence type="ECO:0000256" key="2">
    <source>
        <dbReference type="ARBA" id="ARBA00023015"/>
    </source>
</evidence>
<dbReference type="AlphaFoldDB" id="A0A7Z0D4V7"/>
<feature type="domain" description="HTH lysR-type" evidence="5">
    <location>
        <begin position="14"/>
        <end position="71"/>
    </location>
</feature>
<accession>A0A7Z0D4V7</accession>
<dbReference type="Gene3D" id="3.40.190.290">
    <property type="match status" value="1"/>
</dbReference>
<dbReference type="PROSITE" id="PS50931">
    <property type="entry name" value="HTH_LYSR"/>
    <property type="match status" value="1"/>
</dbReference>
<dbReference type="InterPro" id="IPR036388">
    <property type="entry name" value="WH-like_DNA-bd_sf"/>
</dbReference>
<keyword evidence="3 6" id="KW-0238">DNA-binding</keyword>
<dbReference type="Pfam" id="PF00126">
    <property type="entry name" value="HTH_1"/>
    <property type="match status" value="1"/>
</dbReference>
<dbReference type="CDD" id="cd08420">
    <property type="entry name" value="PBP2_CysL_like"/>
    <property type="match status" value="1"/>
</dbReference>
<dbReference type="Gene3D" id="1.10.10.10">
    <property type="entry name" value="Winged helix-like DNA-binding domain superfamily/Winged helix DNA-binding domain"/>
    <property type="match status" value="1"/>
</dbReference>
<keyword evidence="4" id="KW-0804">Transcription</keyword>
<organism evidence="6 7">
    <name type="scientific">Spelaeicoccus albus</name>
    <dbReference type="NCBI Taxonomy" id="1280376"/>
    <lineage>
        <taxon>Bacteria</taxon>
        <taxon>Bacillati</taxon>
        <taxon>Actinomycetota</taxon>
        <taxon>Actinomycetes</taxon>
        <taxon>Micrococcales</taxon>
        <taxon>Brevibacteriaceae</taxon>
        <taxon>Spelaeicoccus</taxon>
    </lineage>
</organism>
<dbReference type="RefSeq" id="WP_179429169.1">
    <property type="nucleotide sequence ID" value="NZ_JACBZP010000001.1"/>
</dbReference>
<evidence type="ECO:0000313" key="7">
    <source>
        <dbReference type="Proteomes" id="UP000539111"/>
    </source>
</evidence>
<name>A0A7Z0D4V7_9MICO</name>
<dbReference type="InterPro" id="IPR000847">
    <property type="entry name" value="LysR_HTH_N"/>
</dbReference>
<gene>
    <name evidence="6" type="ORF">BJY26_003196</name>
</gene>
<dbReference type="PANTHER" id="PTHR30126">
    <property type="entry name" value="HTH-TYPE TRANSCRIPTIONAL REGULATOR"/>
    <property type="match status" value="1"/>
</dbReference>
<dbReference type="InterPro" id="IPR005119">
    <property type="entry name" value="LysR_subst-bd"/>
</dbReference>
<dbReference type="InterPro" id="IPR036390">
    <property type="entry name" value="WH_DNA-bd_sf"/>
</dbReference>
<proteinExistence type="inferred from homology"/>
<dbReference type="PRINTS" id="PR00039">
    <property type="entry name" value="HTHLYSR"/>
</dbReference>
<evidence type="ECO:0000313" key="6">
    <source>
        <dbReference type="EMBL" id="NYI68890.1"/>
    </source>
</evidence>